<dbReference type="RefSeq" id="WP_151182888.1">
    <property type="nucleotide sequence ID" value="NZ_VZUQ01000068.1"/>
</dbReference>
<protein>
    <submittedName>
        <fullName evidence="1">Uncharacterized protein</fullName>
    </submittedName>
</protein>
<reference evidence="1 2" key="1">
    <citation type="submission" date="2019-09" db="EMBL/GenBank/DDBJ databases">
        <title>Photobacterium damselae subsp. damselae CDC-2227-81, a human clinical isolate.</title>
        <authorList>
            <person name="Osorio C.R."/>
        </authorList>
    </citation>
    <scope>NUCLEOTIDE SEQUENCE [LARGE SCALE GENOMIC DNA]</scope>
    <source>
        <strain evidence="1 2">CDC-2227-81</strain>
    </source>
</reference>
<accession>A0AAD3WUN2</accession>
<evidence type="ECO:0000313" key="1">
    <source>
        <dbReference type="EMBL" id="KAB1179972.1"/>
    </source>
</evidence>
<organism evidence="1 2">
    <name type="scientific">Photobacterium damselae subsp. damselae</name>
    <name type="common">Listonella damsela</name>
    <dbReference type="NCBI Taxonomy" id="85581"/>
    <lineage>
        <taxon>Bacteria</taxon>
        <taxon>Pseudomonadati</taxon>
        <taxon>Pseudomonadota</taxon>
        <taxon>Gammaproteobacteria</taxon>
        <taxon>Vibrionales</taxon>
        <taxon>Vibrionaceae</taxon>
        <taxon>Photobacterium</taxon>
    </lineage>
</organism>
<evidence type="ECO:0000313" key="2">
    <source>
        <dbReference type="Proteomes" id="UP000480943"/>
    </source>
</evidence>
<sequence>MSTENLSLFNNLTLLKSKLVGLIKSKVKNDKELKKKPTVIDRSEIEPYRPDGSIKFPWDARLHIYDDFDQAMDLYESGDYTLLFIGSSSEGGPYWDVSPRTEITKLNQRETIEALVAGGIDKDAAAKEVISWSK</sequence>
<dbReference type="AlphaFoldDB" id="A0AAD3WUN2"/>
<dbReference type="Proteomes" id="UP000480943">
    <property type="component" value="Unassembled WGS sequence"/>
</dbReference>
<proteinExistence type="predicted"/>
<dbReference type="EMBL" id="VZUQ01000068">
    <property type="protein sequence ID" value="KAB1179972.1"/>
    <property type="molecule type" value="Genomic_DNA"/>
</dbReference>
<gene>
    <name evidence="1" type="ORF">F6450_12370</name>
</gene>
<name>A0AAD3WUN2_PHODD</name>
<comment type="caution">
    <text evidence="1">The sequence shown here is derived from an EMBL/GenBank/DDBJ whole genome shotgun (WGS) entry which is preliminary data.</text>
</comment>